<dbReference type="InterPro" id="IPR054520">
    <property type="entry name" value="M_Eco57I_C"/>
</dbReference>
<feature type="domain" description="Type II methyltransferase M.TaqI-like" evidence="8">
    <location>
        <begin position="257"/>
        <end position="352"/>
    </location>
</feature>
<evidence type="ECO:0000259" key="8">
    <source>
        <dbReference type="Pfam" id="PF07669"/>
    </source>
</evidence>
<evidence type="ECO:0000256" key="4">
    <source>
        <dbReference type="ARBA" id="ARBA00022679"/>
    </source>
</evidence>
<evidence type="ECO:0000256" key="1">
    <source>
        <dbReference type="ARBA" id="ARBA00006594"/>
    </source>
</evidence>
<dbReference type="GO" id="GO:0009007">
    <property type="term" value="F:site-specific DNA-methyltransferase (adenine-specific) activity"/>
    <property type="evidence" value="ECO:0007669"/>
    <property type="project" value="UniProtKB-EC"/>
</dbReference>
<evidence type="ECO:0000313" key="11">
    <source>
        <dbReference type="Proteomes" id="UP000305778"/>
    </source>
</evidence>
<dbReference type="GO" id="GO:0032259">
    <property type="term" value="P:methylation"/>
    <property type="evidence" value="ECO:0007669"/>
    <property type="project" value="UniProtKB-KW"/>
</dbReference>
<reference evidence="10 11" key="1">
    <citation type="submission" date="2019-04" db="EMBL/GenBank/DDBJ databases">
        <title>Streptomyces oryziradicis sp. nov., a novel actinomycete isolated from rhizosphere soil of rice (Oryza sativa L.).</title>
        <authorList>
            <person name="Li C."/>
        </authorList>
    </citation>
    <scope>NUCLEOTIDE SEQUENCE [LARGE SCALE GENOMIC DNA]</scope>
    <source>
        <strain evidence="10 11">NEAU-C40</strain>
    </source>
</reference>
<dbReference type="PANTHER" id="PTHR33841:SF5">
    <property type="entry name" value="DNA METHYLASE (MODIFICATION METHYLASE) (METHYLTRANSFERASE)-RELATED"/>
    <property type="match status" value="1"/>
</dbReference>
<dbReference type="InterPro" id="IPR029063">
    <property type="entry name" value="SAM-dependent_MTases_sf"/>
</dbReference>
<dbReference type="SUPFAM" id="SSF53335">
    <property type="entry name" value="S-adenosyl-L-methionine-dependent methyltransferases"/>
    <property type="match status" value="1"/>
</dbReference>
<protein>
    <recommendedName>
        <fullName evidence="2">site-specific DNA-methyltransferase (adenine-specific)</fullName>
        <ecNumber evidence="2">2.1.1.72</ecNumber>
    </recommendedName>
</protein>
<evidence type="ECO:0000256" key="5">
    <source>
        <dbReference type="ARBA" id="ARBA00022691"/>
    </source>
</evidence>
<evidence type="ECO:0000259" key="9">
    <source>
        <dbReference type="Pfam" id="PF22837"/>
    </source>
</evidence>
<dbReference type="GO" id="GO:0006304">
    <property type="term" value="P:DNA modification"/>
    <property type="evidence" value="ECO:0007669"/>
    <property type="project" value="InterPro"/>
</dbReference>
<keyword evidence="5" id="KW-0949">S-adenosyl-L-methionine</keyword>
<sequence length="633" mass="68999">MSPLGLSPSPTGVALAPQQATEEQGSLEATEEQPLFDSSAAESSLVGRQTDVVSQVVKWCRSRHADPLPPEAVPGTIDRERSLLSALGGVSRALAERVGYLPGQRDLPAEVEAWLKAAPEPPSHLIEELIDSFSGPSDPLALVYERIVSGPRRRRLGTFFTPAPVLDYMKGILDSRLPAPPRSIADPGAGVGAFTTSALSWWKDTSVYAVDVNLVTLGLLATRPDIGKEAACNLHVRQEDFLSWLGSSWLALRGPRLILGNPPYTRHQQLTREQKTLAQQSAGDISPDLRAGLSTYFLAAGLKALQPQDSLCLLLPVNWLEADYAKSVRKYLWNITKRRVELHLFPNHLEVFPGAQVAAMVVFVGPACPEAQPMAVYQVAGHAADGFTASRGALVDRNGPPPPAFTIPTFSQRSAKPETRQLTVPLAQLVSIRRGVATGANRFFLRTAAEKDQLPEGVCVQAVSRLRDLPAHSLGVAEHDKLGNDGVRCWLLYLAEQHTESPMVKKLLQEGEAQKIHERHLCKIRSPWYALEKIVTPDLLIGPMGKDRFRIVINDVGAIPTNTLYGLRLRDSSDTESIRRLAQWMSSEQGQDALRTVARQHGDGLLKLEPGPLGTVPVPAKVLNGHAPRAEDH</sequence>
<dbReference type="Pfam" id="PF07669">
    <property type="entry name" value="Eco57I"/>
    <property type="match status" value="1"/>
</dbReference>
<feature type="domain" description="Type II methyltransferase M.Eco57I C-terminal" evidence="9">
    <location>
        <begin position="423"/>
        <end position="621"/>
    </location>
</feature>
<keyword evidence="4" id="KW-0808">Transferase</keyword>
<evidence type="ECO:0000256" key="2">
    <source>
        <dbReference type="ARBA" id="ARBA00011900"/>
    </source>
</evidence>
<dbReference type="PANTHER" id="PTHR33841">
    <property type="entry name" value="DNA METHYLTRANSFERASE YEEA-RELATED"/>
    <property type="match status" value="1"/>
</dbReference>
<dbReference type="Proteomes" id="UP000305778">
    <property type="component" value="Unassembled WGS sequence"/>
</dbReference>
<dbReference type="Gene3D" id="3.40.50.150">
    <property type="entry name" value="Vaccinia Virus protein VP39"/>
    <property type="match status" value="1"/>
</dbReference>
<name>A0A4U0RVZ9_9ACTN</name>
<evidence type="ECO:0000256" key="6">
    <source>
        <dbReference type="ARBA" id="ARBA00047942"/>
    </source>
</evidence>
<organism evidence="10 11">
    <name type="scientific">Actinacidiphila oryziradicis</name>
    <dbReference type="NCBI Taxonomy" id="2571141"/>
    <lineage>
        <taxon>Bacteria</taxon>
        <taxon>Bacillati</taxon>
        <taxon>Actinomycetota</taxon>
        <taxon>Actinomycetes</taxon>
        <taxon>Kitasatosporales</taxon>
        <taxon>Streptomycetaceae</taxon>
        <taxon>Actinacidiphila</taxon>
    </lineage>
</organism>
<proteinExistence type="inferred from homology"/>
<evidence type="ECO:0000256" key="7">
    <source>
        <dbReference type="SAM" id="MobiDB-lite"/>
    </source>
</evidence>
<accession>A0A4U0RVZ9</accession>
<dbReference type="PRINTS" id="PR00507">
    <property type="entry name" value="N12N6MTFRASE"/>
</dbReference>
<dbReference type="InterPro" id="IPR011639">
    <property type="entry name" value="MethylTrfase_TaqI-like_dom"/>
</dbReference>
<keyword evidence="3" id="KW-0489">Methyltransferase</keyword>
<dbReference type="EMBL" id="SUMC01000098">
    <property type="protein sequence ID" value="TJZ99706.1"/>
    <property type="molecule type" value="Genomic_DNA"/>
</dbReference>
<comment type="caution">
    <text evidence="10">The sequence shown here is derived from an EMBL/GenBank/DDBJ whole genome shotgun (WGS) entry which is preliminary data.</text>
</comment>
<dbReference type="AlphaFoldDB" id="A0A4U0RVZ9"/>
<evidence type="ECO:0000256" key="3">
    <source>
        <dbReference type="ARBA" id="ARBA00022603"/>
    </source>
</evidence>
<evidence type="ECO:0000313" key="10">
    <source>
        <dbReference type="EMBL" id="TJZ99706.1"/>
    </source>
</evidence>
<dbReference type="EC" id="2.1.1.72" evidence="2"/>
<comment type="catalytic activity">
    <reaction evidence="6">
        <text>a 2'-deoxyadenosine in DNA + S-adenosyl-L-methionine = an N(6)-methyl-2'-deoxyadenosine in DNA + S-adenosyl-L-homocysteine + H(+)</text>
        <dbReference type="Rhea" id="RHEA:15197"/>
        <dbReference type="Rhea" id="RHEA-COMP:12418"/>
        <dbReference type="Rhea" id="RHEA-COMP:12419"/>
        <dbReference type="ChEBI" id="CHEBI:15378"/>
        <dbReference type="ChEBI" id="CHEBI:57856"/>
        <dbReference type="ChEBI" id="CHEBI:59789"/>
        <dbReference type="ChEBI" id="CHEBI:90615"/>
        <dbReference type="ChEBI" id="CHEBI:90616"/>
        <dbReference type="EC" id="2.1.1.72"/>
    </reaction>
</comment>
<comment type="similarity">
    <text evidence="1">Belongs to the N(4)/N(6)-methyltransferase family.</text>
</comment>
<gene>
    <name evidence="10" type="ORF">FCI23_44775</name>
</gene>
<dbReference type="InterPro" id="IPR050953">
    <property type="entry name" value="N4_N6_ade-DNA_methylase"/>
</dbReference>
<feature type="region of interest" description="Disordered" evidence="7">
    <location>
        <begin position="1"/>
        <end position="43"/>
    </location>
</feature>
<dbReference type="Pfam" id="PF22837">
    <property type="entry name" value="M_Eco57I_C"/>
    <property type="match status" value="1"/>
</dbReference>
<dbReference type="OrthoDB" id="32195at2"/>
<keyword evidence="11" id="KW-1185">Reference proteome</keyword>